<dbReference type="SUPFAM" id="SSF140996">
    <property type="entry name" value="Hermes dimerisation domain"/>
    <property type="match status" value="1"/>
</dbReference>
<dbReference type="SUPFAM" id="SSF53098">
    <property type="entry name" value="Ribonuclease H-like"/>
    <property type="match status" value="1"/>
</dbReference>
<dbReference type="PANTHER" id="PTHR47501:SF5">
    <property type="entry name" value="HAT C-TERMINAL DIMERISATION DOMAIN-CONTAINING PROTEIN"/>
    <property type="match status" value="1"/>
</dbReference>
<dbReference type="PANTHER" id="PTHR47501">
    <property type="entry name" value="TRANSPOSASE-RELATED"/>
    <property type="match status" value="1"/>
</dbReference>
<sequence>MASQNLQSVDTIKVETVSATEPQQEQAHNPWPHLDEYFLIKSREGDKLIFNCNMCLPKTVPIKAHTTSLNNLKQHIKRTHPTKFMQFEMKIKIGSFRGKIKKRFSSDSNSSKCSSELSSPYSPPSGKKVRQQIIAESFDITATGSDIPQAAVDQKIVNLFVANMLPLHIVESDTFKRLIKTLNPSKSSMSRRTLGRQIINLHTDLKQYLIRVLGDVQWVATTADCWFAHKKGYLGMTVHWLDPITRQRQQAVLACIRLTGHHSYDVLAQAMVKVHYEFHIEKKVTRTTIGNGCNFVKAFVQFGEEANTLPGPPVAQDVDIGPDDAAKATLLAESVDEHELEYTSLEDFVVMPVAEPDDVDTVVGNPINLPVHMKCAAHTFNLVASKDTDAALQSAEFKGPYRVAMAKARALWNQQESSIMAADSIYAEVGRMLVVPNMTRWNSTYDSVVDLNTILETKRPVLHRVMTQLKVNNFDNQDVDFMNEYAKVINLSI</sequence>
<evidence type="ECO:0008006" key="3">
    <source>
        <dbReference type="Google" id="ProtNLM"/>
    </source>
</evidence>
<proteinExistence type="predicted"/>
<feature type="region of interest" description="Disordered" evidence="1">
    <location>
        <begin position="104"/>
        <end position="126"/>
    </location>
</feature>
<dbReference type="EMBL" id="KQ420489">
    <property type="protein sequence ID" value="KOF80098.1"/>
    <property type="molecule type" value="Genomic_DNA"/>
</dbReference>
<evidence type="ECO:0000313" key="2">
    <source>
        <dbReference type="EMBL" id="KOF80098.1"/>
    </source>
</evidence>
<protein>
    <recommendedName>
        <fullName evidence="3">BED-type domain-containing protein</fullName>
    </recommendedName>
</protein>
<organism evidence="2">
    <name type="scientific">Octopus bimaculoides</name>
    <name type="common">California two-spotted octopus</name>
    <dbReference type="NCBI Taxonomy" id="37653"/>
    <lineage>
        <taxon>Eukaryota</taxon>
        <taxon>Metazoa</taxon>
        <taxon>Spiralia</taxon>
        <taxon>Lophotrochozoa</taxon>
        <taxon>Mollusca</taxon>
        <taxon>Cephalopoda</taxon>
        <taxon>Coleoidea</taxon>
        <taxon>Octopodiformes</taxon>
        <taxon>Octopoda</taxon>
        <taxon>Incirrata</taxon>
        <taxon>Octopodidae</taxon>
        <taxon>Octopus</taxon>
    </lineage>
</organism>
<dbReference type="EMBL" id="KQ420489">
    <property type="protein sequence ID" value="KOF80099.1"/>
    <property type="molecule type" value="Genomic_DNA"/>
</dbReference>
<name>A0A0L8GSZ4_OCTBM</name>
<reference evidence="2" key="1">
    <citation type="submission" date="2015-07" db="EMBL/GenBank/DDBJ databases">
        <title>MeaNS - Measles Nucleotide Surveillance Program.</title>
        <authorList>
            <person name="Tran T."/>
            <person name="Druce J."/>
        </authorList>
    </citation>
    <scope>NUCLEOTIDE SEQUENCE</scope>
    <source>
        <strain evidence="2">UCB-OBI-ISO-001</strain>
        <tissue evidence="2">Gonad</tissue>
    </source>
</reference>
<dbReference type="OrthoDB" id="106267at2759"/>
<accession>A0A0L8GSZ4</accession>
<feature type="compositionally biased region" description="Low complexity" evidence="1">
    <location>
        <begin position="106"/>
        <end position="120"/>
    </location>
</feature>
<gene>
    <name evidence="2" type="ORF">OCBIM_22028445mg</name>
</gene>
<dbReference type="InterPro" id="IPR012337">
    <property type="entry name" value="RNaseH-like_sf"/>
</dbReference>
<dbReference type="AlphaFoldDB" id="A0A0L8GSZ4"/>
<evidence type="ECO:0000256" key="1">
    <source>
        <dbReference type="SAM" id="MobiDB-lite"/>
    </source>
</evidence>